<gene>
    <name evidence="1" type="ORF">pneo_cds_165</name>
</gene>
<protein>
    <submittedName>
        <fullName evidence="1">Uncharacterized protein</fullName>
    </submittedName>
</protein>
<sequence length="696" mass="75529">MDDGSGAGFVTGLLGGLDDVDCLVHILRSLSLKDYMALALISKRTAAFLVEGTVLRATWGVRLGVDGRFDPQFGPHQREADQGDPCVPFTVPRAWRRAAQVSAACADAAHLAFALYKRNTHREEWDADIDIGSIPSVDDISLGVVGMSQQEESQRGRRFGALWIYRWKARWLAAVEARAPGALHALALMLVCLVRMRRTCMTMVRLEPSVADAVKETIGIDFYDVHESAPMAANGEMPDTDLRPQAMAENAMLSYQADIQVVRTALAHLSPHATACVVRTHAVVARLLVKSVDLWEFGFHSPTYRQETVSSVVRSNLIIYSALRTREIDPHLTAEARDLADDVMLGLVPRALRLDAQRLMIACSGIDNVLSGVRGALDLSLTRGAHTSGRNLAARMAGASHQEALDMLAETVPYVCTLVSARSVLVSPPAFGRHSKRRTLPHAASSCSSTAAAGHGHGDGSDLVAWVRLWSLSMGWDLAQALANINLLNTRNIEPRQYSLAAFDAALLIDMIRAWRTSDNARLLCEDIHANMVMHSARLAVLSWATAGGIACMKQLCDLVDSKDDIAWLLSSDGCRDLAVTTSGQASDAVNKLASVRSHMYRANIRSLHFACASTPYSASDNHDHFGADDEAIASLRVVVGRLSSMTDAFAWCLAKEGLIDQETTERVHNLAVYVKMTHEHAASILAAATKTKAAA</sequence>
<dbReference type="EMBL" id="MG011690">
    <property type="protein sequence ID" value="AVK75772.1"/>
    <property type="molecule type" value="Genomic_DNA"/>
</dbReference>
<organism evidence="1">
    <name type="scientific">Pandoravirus neocaledonia</name>
    <dbReference type="NCBI Taxonomy" id="2107708"/>
    <lineage>
        <taxon>Viruses</taxon>
        <taxon>Pandoravirus</taxon>
    </lineage>
</organism>
<evidence type="ECO:0000313" key="1">
    <source>
        <dbReference type="EMBL" id="AVK75772.1"/>
    </source>
</evidence>
<dbReference type="Proteomes" id="UP000249287">
    <property type="component" value="Segment"/>
</dbReference>
<accession>A0A2U7UBK6</accession>
<proteinExistence type="predicted"/>
<dbReference type="KEGG" id="vg:36842485"/>
<reference evidence="1" key="1">
    <citation type="journal article" date="2018" name="Nat. Commun.">
        <title>Diversity and evolution of the emerging Pandoraviridae family.</title>
        <authorList>
            <person name="Legendre M."/>
            <person name="Fabre E."/>
            <person name="Poirot O."/>
            <person name="Jeudy S."/>
            <person name="Lartigue A."/>
            <person name="Alempic J.M."/>
            <person name="Beucher L."/>
            <person name="Philippe N."/>
            <person name="Bertaux L."/>
            <person name="Christo-Foroux E."/>
            <person name="Labadie K."/>
            <person name="Coute Y."/>
            <person name="Abergel C."/>
            <person name="Claverie J.M."/>
        </authorList>
    </citation>
    <scope>NUCLEOTIDE SEQUENCE [LARGE SCALE GENOMIC DNA]</scope>
    <source>
        <strain evidence="1">Neocaledonia</strain>
    </source>
</reference>
<dbReference type="RefSeq" id="YP_009481775.1">
    <property type="nucleotide sequence ID" value="NC_037666.1"/>
</dbReference>
<name>A0A2U7UBK6_9VIRU</name>
<dbReference type="GeneID" id="36842485"/>